<proteinExistence type="predicted"/>
<sequence>MWNNGGGRTMGRKRSRLIDENKKNKDGKFHVLPQGDLLVFNVDFSDHFHTFRCRTIHRLTRQVVVSSPATIQVTVTLVDPSTSFLIACPNHFHLPALILAVSSFTFSIVTQYKSIFYGGPEGTRGQKEGFVDGDVKGEKGS</sequence>
<comment type="caution">
    <text evidence="1">The sequence shown here is derived from an EMBL/GenBank/DDBJ whole genome shotgun (WGS) entry which is preliminary data.</text>
</comment>
<dbReference type="Proteomes" id="UP000792457">
    <property type="component" value="Unassembled WGS sequence"/>
</dbReference>
<dbReference type="Gene3D" id="2.60.40.10">
    <property type="entry name" value="Immunoglobulins"/>
    <property type="match status" value="1"/>
</dbReference>
<evidence type="ECO:0000313" key="2">
    <source>
        <dbReference type="Proteomes" id="UP000792457"/>
    </source>
</evidence>
<organism evidence="1 2">
    <name type="scientific">Ladona fulva</name>
    <name type="common">Scarce chaser dragonfly</name>
    <name type="synonym">Libellula fulva</name>
    <dbReference type="NCBI Taxonomy" id="123851"/>
    <lineage>
        <taxon>Eukaryota</taxon>
        <taxon>Metazoa</taxon>
        <taxon>Ecdysozoa</taxon>
        <taxon>Arthropoda</taxon>
        <taxon>Hexapoda</taxon>
        <taxon>Insecta</taxon>
        <taxon>Pterygota</taxon>
        <taxon>Palaeoptera</taxon>
        <taxon>Odonata</taxon>
        <taxon>Epiprocta</taxon>
        <taxon>Anisoptera</taxon>
        <taxon>Libelluloidea</taxon>
        <taxon>Libellulidae</taxon>
        <taxon>Ladona</taxon>
    </lineage>
</organism>
<dbReference type="EMBL" id="KZ308460">
    <property type="protein sequence ID" value="KAG8230031.1"/>
    <property type="molecule type" value="Genomic_DNA"/>
</dbReference>
<keyword evidence="2" id="KW-1185">Reference proteome</keyword>
<dbReference type="AlphaFoldDB" id="A0A8K0P1H0"/>
<evidence type="ECO:0000313" key="1">
    <source>
        <dbReference type="EMBL" id="KAG8230031.1"/>
    </source>
</evidence>
<protein>
    <submittedName>
        <fullName evidence="1">Uncharacterized protein</fullName>
    </submittedName>
</protein>
<dbReference type="OrthoDB" id="5969272at2759"/>
<gene>
    <name evidence="1" type="ORF">J437_LFUL009997</name>
</gene>
<dbReference type="InterPro" id="IPR013783">
    <property type="entry name" value="Ig-like_fold"/>
</dbReference>
<reference evidence="1" key="1">
    <citation type="submission" date="2013-04" db="EMBL/GenBank/DDBJ databases">
        <authorList>
            <person name="Qu J."/>
            <person name="Murali S.C."/>
            <person name="Bandaranaike D."/>
            <person name="Bellair M."/>
            <person name="Blankenburg K."/>
            <person name="Chao H."/>
            <person name="Dinh H."/>
            <person name="Doddapaneni H."/>
            <person name="Downs B."/>
            <person name="Dugan-Rocha S."/>
            <person name="Elkadiri S."/>
            <person name="Gnanaolivu R.D."/>
            <person name="Hernandez B."/>
            <person name="Javaid M."/>
            <person name="Jayaseelan J.C."/>
            <person name="Lee S."/>
            <person name="Li M."/>
            <person name="Ming W."/>
            <person name="Munidasa M."/>
            <person name="Muniz J."/>
            <person name="Nguyen L."/>
            <person name="Ongeri F."/>
            <person name="Osuji N."/>
            <person name="Pu L.-L."/>
            <person name="Puazo M."/>
            <person name="Qu C."/>
            <person name="Quiroz J."/>
            <person name="Raj R."/>
            <person name="Weissenberger G."/>
            <person name="Xin Y."/>
            <person name="Zou X."/>
            <person name="Han Y."/>
            <person name="Richards S."/>
            <person name="Worley K."/>
            <person name="Muzny D."/>
            <person name="Gibbs R."/>
        </authorList>
    </citation>
    <scope>NUCLEOTIDE SEQUENCE</scope>
    <source>
        <strain evidence="1">Sampled in the wild</strain>
    </source>
</reference>
<reference evidence="1" key="2">
    <citation type="submission" date="2017-10" db="EMBL/GenBank/DDBJ databases">
        <title>Ladona fulva Genome sequencing and assembly.</title>
        <authorList>
            <person name="Murali S."/>
            <person name="Richards S."/>
            <person name="Bandaranaike D."/>
            <person name="Bellair M."/>
            <person name="Blankenburg K."/>
            <person name="Chao H."/>
            <person name="Dinh H."/>
            <person name="Doddapaneni H."/>
            <person name="Dugan-Rocha S."/>
            <person name="Elkadiri S."/>
            <person name="Gnanaolivu R."/>
            <person name="Hernandez B."/>
            <person name="Skinner E."/>
            <person name="Javaid M."/>
            <person name="Lee S."/>
            <person name="Li M."/>
            <person name="Ming W."/>
            <person name="Munidasa M."/>
            <person name="Muniz J."/>
            <person name="Nguyen L."/>
            <person name="Hughes D."/>
            <person name="Osuji N."/>
            <person name="Pu L.-L."/>
            <person name="Puazo M."/>
            <person name="Qu C."/>
            <person name="Quiroz J."/>
            <person name="Raj R."/>
            <person name="Weissenberger G."/>
            <person name="Xin Y."/>
            <person name="Zou X."/>
            <person name="Han Y."/>
            <person name="Worley K."/>
            <person name="Muzny D."/>
            <person name="Gibbs R."/>
        </authorList>
    </citation>
    <scope>NUCLEOTIDE SEQUENCE</scope>
    <source>
        <strain evidence="1">Sampled in the wild</strain>
    </source>
</reference>
<name>A0A8K0P1H0_LADFU</name>
<accession>A0A8K0P1H0</accession>